<keyword evidence="2" id="KW-1133">Transmembrane helix</keyword>
<dbReference type="RefSeq" id="WP_154178061.1">
    <property type="nucleotide sequence ID" value="NZ_WJXZ01000014.1"/>
</dbReference>
<feature type="compositionally biased region" description="Acidic residues" evidence="1">
    <location>
        <begin position="41"/>
        <end position="61"/>
    </location>
</feature>
<evidence type="ECO:0000256" key="2">
    <source>
        <dbReference type="SAM" id="Phobius"/>
    </source>
</evidence>
<keyword evidence="2" id="KW-0472">Membrane</keyword>
<feature type="transmembrane region" description="Helical" evidence="2">
    <location>
        <begin position="12"/>
        <end position="29"/>
    </location>
</feature>
<evidence type="ECO:0000313" key="3">
    <source>
        <dbReference type="EMBL" id="MRS64753.1"/>
    </source>
</evidence>
<feature type="region of interest" description="Disordered" evidence="1">
    <location>
        <begin position="36"/>
        <end position="61"/>
    </location>
</feature>
<comment type="caution">
    <text evidence="3">The sequence shown here is derived from an EMBL/GenBank/DDBJ whole genome shotgun (WGS) entry which is preliminary data.</text>
</comment>
<keyword evidence="2" id="KW-0812">Transmembrane</keyword>
<evidence type="ECO:0000313" key="4">
    <source>
        <dbReference type="Proteomes" id="UP000441754"/>
    </source>
</evidence>
<name>A0A7K0ESG0_9BACT</name>
<dbReference type="AlphaFoldDB" id="A0A7K0ESG0"/>
<organism evidence="3 4">
    <name type="scientific">Larkinella terrae</name>
    <dbReference type="NCBI Taxonomy" id="2025311"/>
    <lineage>
        <taxon>Bacteria</taxon>
        <taxon>Pseudomonadati</taxon>
        <taxon>Bacteroidota</taxon>
        <taxon>Cytophagia</taxon>
        <taxon>Cytophagales</taxon>
        <taxon>Spirosomataceae</taxon>
        <taxon>Larkinella</taxon>
    </lineage>
</organism>
<sequence length="61" mass="6943">MLLFLGLSSADLIFYTFLLLLLGVVFLYVKVKRIFGPGTDYDSDYSDMDWDTSDYDGDGED</sequence>
<evidence type="ECO:0000256" key="1">
    <source>
        <dbReference type="SAM" id="MobiDB-lite"/>
    </source>
</evidence>
<gene>
    <name evidence="3" type="ORF">GJJ30_25865</name>
</gene>
<proteinExistence type="predicted"/>
<reference evidence="3 4" key="1">
    <citation type="journal article" date="2018" name="Antonie Van Leeuwenhoek">
        <title>Larkinella terrae sp. nov., isolated from soil on Jeju Island, South Korea.</title>
        <authorList>
            <person name="Ten L.N."/>
            <person name="Jeon J."/>
            <person name="Park S.J."/>
            <person name="Park S."/>
            <person name="Lee S.Y."/>
            <person name="Kim M.K."/>
            <person name="Jung H.Y."/>
        </authorList>
    </citation>
    <scope>NUCLEOTIDE SEQUENCE [LARGE SCALE GENOMIC DNA]</scope>
    <source>
        <strain evidence="3 4">KCTC 52001</strain>
    </source>
</reference>
<dbReference type="Proteomes" id="UP000441754">
    <property type="component" value="Unassembled WGS sequence"/>
</dbReference>
<keyword evidence="4" id="KW-1185">Reference proteome</keyword>
<dbReference type="EMBL" id="WJXZ01000014">
    <property type="protein sequence ID" value="MRS64753.1"/>
    <property type="molecule type" value="Genomic_DNA"/>
</dbReference>
<protein>
    <submittedName>
        <fullName evidence="3">Uncharacterized protein</fullName>
    </submittedName>
</protein>
<accession>A0A7K0ESG0</accession>